<name>I4ECF9_9BACT</name>
<dbReference type="EMBL" id="CAGS01000006">
    <property type="protein sequence ID" value="CCF82371.1"/>
    <property type="molecule type" value="Genomic_DNA"/>
</dbReference>
<comment type="caution">
    <text evidence="1">The sequence shown here is derived from an EMBL/GenBank/DDBJ whole genome shotgun (WGS) entry which is preliminary data.</text>
</comment>
<accession>I4ECF9</accession>
<dbReference type="Proteomes" id="UP000004221">
    <property type="component" value="Unassembled WGS sequence"/>
</dbReference>
<organism evidence="1 2">
    <name type="scientific">Nitrolancea hollandica Lb</name>
    <dbReference type="NCBI Taxonomy" id="1129897"/>
    <lineage>
        <taxon>Bacteria</taxon>
        <taxon>Pseudomonadati</taxon>
        <taxon>Thermomicrobiota</taxon>
        <taxon>Thermomicrobia</taxon>
        <taxon>Sphaerobacterales</taxon>
        <taxon>Sphaerobacterineae</taxon>
        <taxon>Sphaerobacteraceae</taxon>
        <taxon>Nitrolancea</taxon>
    </lineage>
</organism>
<protein>
    <submittedName>
        <fullName evidence="1">Uncharacterized protein</fullName>
    </submittedName>
</protein>
<dbReference type="PROSITE" id="PS51257">
    <property type="entry name" value="PROKAR_LIPOPROTEIN"/>
    <property type="match status" value="1"/>
</dbReference>
<proteinExistence type="predicted"/>
<keyword evidence="2" id="KW-1185">Reference proteome</keyword>
<evidence type="ECO:0000313" key="1">
    <source>
        <dbReference type="EMBL" id="CCF82371.1"/>
    </source>
</evidence>
<gene>
    <name evidence="1" type="ORF">NITHO_1030025</name>
</gene>
<dbReference type="AlphaFoldDB" id="I4ECF9"/>
<evidence type="ECO:0000313" key="2">
    <source>
        <dbReference type="Proteomes" id="UP000004221"/>
    </source>
</evidence>
<sequence>MSVSKTRSGSNLTDTCFVAALTTACSTPSSAPTARVMAATQCPQDMAGTVKVAFSIVLRILGASCPSERWRYP</sequence>
<reference evidence="1 2" key="1">
    <citation type="journal article" date="2012" name="ISME J.">
        <title>Nitrification expanded: discovery, physiology and genomics of a nitrite-oxidizing bacterium from the phylum Chloroflexi.</title>
        <authorList>
            <person name="Sorokin D.Y."/>
            <person name="Lucker S."/>
            <person name="Vejmelkova D."/>
            <person name="Kostrikina N.A."/>
            <person name="Kleerebezem R."/>
            <person name="Rijpstra W.I."/>
            <person name="Damste J.S."/>
            <person name="Le Paslier D."/>
            <person name="Muyzer G."/>
            <person name="Wagner M."/>
            <person name="van Loosdrecht M.C."/>
            <person name="Daims H."/>
        </authorList>
    </citation>
    <scope>NUCLEOTIDE SEQUENCE [LARGE SCALE GENOMIC DNA]</scope>
    <source>
        <strain evidence="2">none</strain>
    </source>
</reference>